<evidence type="ECO:0000313" key="3">
    <source>
        <dbReference type="EMBL" id="KZD03363.1"/>
    </source>
</evidence>
<evidence type="ECO:0000256" key="1">
    <source>
        <dbReference type="ARBA" id="ARBA00008791"/>
    </source>
</evidence>
<comment type="caution">
    <text evidence="3">The sequence shown here is derived from an EMBL/GenBank/DDBJ whole genome shotgun (WGS) entry which is preliminary data.</text>
</comment>
<dbReference type="OrthoDB" id="9804721at2"/>
<proteinExistence type="inferred from homology"/>
<dbReference type="CDD" id="cd00293">
    <property type="entry name" value="USP-like"/>
    <property type="match status" value="1"/>
</dbReference>
<gene>
    <name evidence="3" type="ORF">AUP43_13220</name>
</gene>
<accession>A0A154VPX2</accession>
<dbReference type="PRINTS" id="PR01438">
    <property type="entry name" value="UNVRSLSTRESS"/>
</dbReference>
<feature type="domain" description="UspA" evidence="2">
    <location>
        <begin position="222"/>
        <end position="272"/>
    </location>
</feature>
<dbReference type="SUPFAM" id="SSF52402">
    <property type="entry name" value="Adenine nucleotide alpha hydrolases-like"/>
    <property type="match status" value="2"/>
</dbReference>
<protein>
    <recommendedName>
        <fullName evidence="2">UspA domain-containing protein</fullName>
    </recommendedName>
</protein>
<dbReference type="EMBL" id="LPXN01000147">
    <property type="protein sequence ID" value="KZD03363.1"/>
    <property type="molecule type" value="Genomic_DNA"/>
</dbReference>
<evidence type="ECO:0000313" key="4">
    <source>
        <dbReference type="Proteomes" id="UP000076400"/>
    </source>
</evidence>
<reference evidence="3 4" key="1">
    <citation type="submission" date="2015-12" db="EMBL/GenBank/DDBJ databases">
        <title>Genome sequence of Oceanibaculum pacificum MCCC 1A02656.</title>
        <authorList>
            <person name="Lu L."/>
            <person name="Lai Q."/>
            <person name="Shao Z."/>
            <person name="Qian P."/>
        </authorList>
    </citation>
    <scope>NUCLEOTIDE SEQUENCE [LARGE SCALE GENOMIC DNA]</scope>
    <source>
        <strain evidence="3 4">MCCC 1A02656</strain>
    </source>
</reference>
<dbReference type="STRING" id="580166.AUP43_13220"/>
<evidence type="ECO:0000259" key="2">
    <source>
        <dbReference type="Pfam" id="PF00582"/>
    </source>
</evidence>
<dbReference type="Pfam" id="PF00582">
    <property type="entry name" value="Usp"/>
    <property type="match status" value="2"/>
</dbReference>
<dbReference type="PANTHER" id="PTHR46268:SF15">
    <property type="entry name" value="UNIVERSAL STRESS PROTEIN HP_0031"/>
    <property type="match status" value="1"/>
</dbReference>
<organism evidence="3 4">
    <name type="scientific">Oceanibaculum pacificum</name>
    <dbReference type="NCBI Taxonomy" id="580166"/>
    <lineage>
        <taxon>Bacteria</taxon>
        <taxon>Pseudomonadati</taxon>
        <taxon>Pseudomonadota</taxon>
        <taxon>Alphaproteobacteria</taxon>
        <taxon>Rhodospirillales</taxon>
        <taxon>Oceanibaculaceae</taxon>
        <taxon>Oceanibaculum</taxon>
    </lineage>
</organism>
<name>A0A154VPX2_9PROT</name>
<feature type="domain" description="UspA" evidence="2">
    <location>
        <begin position="5"/>
        <end position="145"/>
    </location>
</feature>
<comment type="similarity">
    <text evidence="1">Belongs to the universal stress protein A family.</text>
</comment>
<dbReference type="RefSeq" id="WP_067559161.1">
    <property type="nucleotide sequence ID" value="NZ_LPXN01000147.1"/>
</dbReference>
<dbReference type="Proteomes" id="UP000076400">
    <property type="component" value="Unassembled WGS sequence"/>
</dbReference>
<dbReference type="InterPro" id="IPR006015">
    <property type="entry name" value="Universal_stress_UspA"/>
</dbReference>
<dbReference type="AlphaFoldDB" id="A0A154VPX2"/>
<sequence length="273" mass="29439">MSIATILVPLTGAEEVARLLETAIELAANLDAHVTGMAVRRQVLLPVYSMDVMPQAVFDQFEQQEDERLAGLHRQFETAMRTADWKARSDWRVFAGPLAAAIAEAGRYADLILLGQAPEENVTDDVASLAGDLVMAASTPILMVPRIGARPVLAGEALVAWNGGREAARALRDALPLLTRMRKVTLVTVGGDAAETGEPAAAFLARHGLPVTLLREPATDLDPADVMLNLAAERDARLIVIGAYGHSRLREFVLGGTTRMMLHHMTVPLLLSR</sequence>
<dbReference type="Gene3D" id="3.40.50.12370">
    <property type="match status" value="1"/>
</dbReference>
<dbReference type="PANTHER" id="PTHR46268">
    <property type="entry name" value="STRESS RESPONSE PROTEIN NHAX"/>
    <property type="match status" value="1"/>
</dbReference>
<keyword evidence="4" id="KW-1185">Reference proteome</keyword>
<dbReference type="InterPro" id="IPR006016">
    <property type="entry name" value="UspA"/>
</dbReference>